<accession>A0A0F8XSF3</accession>
<proteinExistence type="predicted"/>
<protein>
    <submittedName>
        <fullName evidence="1">Uncharacterized protein</fullName>
    </submittedName>
</protein>
<name>A0A0F8XSF3_9ZZZZ</name>
<dbReference type="AlphaFoldDB" id="A0A0F8XSF3"/>
<reference evidence="1" key="1">
    <citation type="journal article" date="2015" name="Nature">
        <title>Complex archaea that bridge the gap between prokaryotes and eukaryotes.</title>
        <authorList>
            <person name="Spang A."/>
            <person name="Saw J.H."/>
            <person name="Jorgensen S.L."/>
            <person name="Zaremba-Niedzwiedzka K."/>
            <person name="Martijn J."/>
            <person name="Lind A.E."/>
            <person name="van Eijk R."/>
            <person name="Schleper C."/>
            <person name="Guy L."/>
            <person name="Ettema T.J."/>
        </authorList>
    </citation>
    <scope>NUCLEOTIDE SEQUENCE</scope>
</reference>
<evidence type="ECO:0000313" key="1">
    <source>
        <dbReference type="EMBL" id="KKK64145.1"/>
    </source>
</evidence>
<comment type="caution">
    <text evidence="1">The sequence shown here is derived from an EMBL/GenBank/DDBJ whole genome shotgun (WGS) entry which is preliminary data.</text>
</comment>
<dbReference type="EMBL" id="LAZR01061160">
    <property type="protein sequence ID" value="KKK64145.1"/>
    <property type="molecule type" value="Genomic_DNA"/>
</dbReference>
<sequence length="84" mass="9691">MHHKKYPCQVFNLLILFVAGMMILSSCKKNPNHPGYVYLPDMDVSRAYETYSENPVFEDGKTLREPVEGTIPRGHTPYPYVKDD</sequence>
<feature type="non-terminal residue" evidence="1">
    <location>
        <position position="84"/>
    </location>
</feature>
<gene>
    <name evidence="1" type="ORF">LCGC14_2987160</name>
</gene>
<organism evidence="1">
    <name type="scientific">marine sediment metagenome</name>
    <dbReference type="NCBI Taxonomy" id="412755"/>
    <lineage>
        <taxon>unclassified sequences</taxon>
        <taxon>metagenomes</taxon>
        <taxon>ecological metagenomes</taxon>
    </lineage>
</organism>
<dbReference type="PROSITE" id="PS51257">
    <property type="entry name" value="PROKAR_LIPOPROTEIN"/>
    <property type="match status" value="1"/>
</dbReference>